<name>A0A9Q3IHY9_9BASI</name>
<evidence type="ECO:0000313" key="2">
    <source>
        <dbReference type="Proteomes" id="UP000765509"/>
    </source>
</evidence>
<reference evidence="1" key="1">
    <citation type="submission" date="2021-03" db="EMBL/GenBank/DDBJ databases">
        <title>Draft genome sequence of rust myrtle Austropuccinia psidii MF-1, a brazilian biotype.</title>
        <authorList>
            <person name="Quecine M.C."/>
            <person name="Pachon D.M.R."/>
            <person name="Bonatelli M.L."/>
            <person name="Correr F.H."/>
            <person name="Franceschini L.M."/>
            <person name="Leite T.F."/>
            <person name="Margarido G.R.A."/>
            <person name="Almeida C.A."/>
            <person name="Ferrarezi J.A."/>
            <person name="Labate C.A."/>
        </authorList>
    </citation>
    <scope>NUCLEOTIDE SEQUENCE</scope>
    <source>
        <strain evidence="1">MF-1</strain>
    </source>
</reference>
<dbReference type="EMBL" id="AVOT02048618">
    <property type="protein sequence ID" value="MBW0543836.1"/>
    <property type="molecule type" value="Genomic_DNA"/>
</dbReference>
<sequence>MPLYKLLLKTCQKTKHKVSRESQLLDSADKEYSKLESYYNIRSNSCGMCLILDPRFKLTCSTQHYLLKEDERNSDTNPIKYKDEAPKHFGEVYAEYSYEYAINFSQDRAVSETASTNPKKLHPFEEIISKQKK</sequence>
<keyword evidence="2" id="KW-1185">Reference proteome</keyword>
<accession>A0A9Q3IHY9</accession>
<evidence type="ECO:0000313" key="1">
    <source>
        <dbReference type="EMBL" id="MBW0543836.1"/>
    </source>
</evidence>
<gene>
    <name evidence="1" type="ORF">O181_083551</name>
</gene>
<organism evidence="1 2">
    <name type="scientific">Austropuccinia psidii MF-1</name>
    <dbReference type="NCBI Taxonomy" id="1389203"/>
    <lineage>
        <taxon>Eukaryota</taxon>
        <taxon>Fungi</taxon>
        <taxon>Dikarya</taxon>
        <taxon>Basidiomycota</taxon>
        <taxon>Pucciniomycotina</taxon>
        <taxon>Pucciniomycetes</taxon>
        <taxon>Pucciniales</taxon>
        <taxon>Sphaerophragmiaceae</taxon>
        <taxon>Austropuccinia</taxon>
    </lineage>
</organism>
<proteinExistence type="predicted"/>
<protein>
    <submittedName>
        <fullName evidence="1">Uncharacterized protein</fullName>
    </submittedName>
</protein>
<dbReference type="Proteomes" id="UP000765509">
    <property type="component" value="Unassembled WGS sequence"/>
</dbReference>
<dbReference type="AlphaFoldDB" id="A0A9Q3IHY9"/>
<comment type="caution">
    <text evidence="1">The sequence shown here is derived from an EMBL/GenBank/DDBJ whole genome shotgun (WGS) entry which is preliminary data.</text>
</comment>